<accession>A0ABU1ZQU3</accession>
<sequence>MNQRNTLNVRQQGEFVQHIGVAALQSPAEVQLELAQYSGEQQSTLQGRWLLSGLLSNSMFERLRQNYPHDVNAKIEAYPTSCGALYTVLTNQIGSYQHRFLLPGFSKALSTYSQDASEGTLNLFLEDSERPGEGLLYQVDKALVSMGIQYAMSQPMGHRPLRDLIAEIPLQIVRFSRLYSVESLIPGVEVKAADVSILISDAELLAWSTSEARVMAGVD</sequence>
<organism evidence="1 2">
    <name type="scientific">Rhodoferax saidenbachensis</name>
    <dbReference type="NCBI Taxonomy" id="1484693"/>
    <lineage>
        <taxon>Bacteria</taxon>
        <taxon>Pseudomonadati</taxon>
        <taxon>Pseudomonadota</taxon>
        <taxon>Betaproteobacteria</taxon>
        <taxon>Burkholderiales</taxon>
        <taxon>Comamonadaceae</taxon>
        <taxon>Rhodoferax</taxon>
    </lineage>
</organism>
<gene>
    <name evidence="1" type="ORF">J2X15_003229</name>
</gene>
<dbReference type="EMBL" id="JAVDXO010000008">
    <property type="protein sequence ID" value="MDR7307924.1"/>
    <property type="molecule type" value="Genomic_DNA"/>
</dbReference>
<proteinExistence type="predicted"/>
<evidence type="ECO:0000313" key="1">
    <source>
        <dbReference type="EMBL" id="MDR7307924.1"/>
    </source>
</evidence>
<keyword evidence="2" id="KW-1185">Reference proteome</keyword>
<dbReference type="Proteomes" id="UP001268089">
    <property type="component" value="Unassembled WGS sequence"/>
</dbReference>
<dbReference type="RefSeq" id="WP_310344541.1">
    <property type="nucleotide sequence ID" value="NZ_JAVDXO010000008.1"/>
</dbReference>
<name>A0ABU1ZQU3_9BURK</name>
<protein>
    <submittedName>
        <fullName evidence="1">Uncharacterized protein</fullName>
    </submittedName>
</protein>
<evidence type="ECO:0000313" key="2">
    <source>
        <dbReference type="Proteomes" id="UP001268089"/>
    </source>
</evidence>
<comment type="caution">
    <text evidence="1">The sequence shown here is derived from an EMBL/GenBank/DDBJ whole genome shotgun (WGS) entry which is preliminary data.</text>
</comment>
<reference evidence="1 2" key="1">
    <citation type="submission" date="2023-07" db="EMBL/GenBank/DDBJ databases">
        <title>Sorghum-associated microbial communities from plants grown in Nebraska, USA.</title>
        <authorList>
            <person name="Schachtman D."/>
        </authorList>
    </citation>
    <scope>NUCLEOTIDE SEQUENCE [LARGE SCALE GENOMIC DNA]</scope>
    <source>
        <strain evidence="1 2">BE308</strain>
    </source>
</reference>